<name>A0A1X7PXE7_9HYPH</name>
<keyword evidence="2" id="KW-0813">Transport</keyword>
<evidence type="ECO:0000256" key="3">
    <source>
        <dbReference type="ARBA" id="ARBA00022597"/>
    </source>
</evidence>
<evidence type="ECO:0000259" key="7">
    <source>
        <dbReference type="PROSITE" id="PS50893"/>
    </source>
</evidence>
<dbReference type="GO" id="GO:0005524">
    <property type="term" value="F:ATP binding"/>
    <property type="evidence" value="ECO:0007669"/>
    <property type="project" value="UniProtKB-KW"/>
</dbReference>
<evidence type="ECO:0000256" key="6">
    <source>
        <dbReference type="ARBA" id="ARBA00022840"/>
    </source>
</evidence>
<dbReference type="InterPro" id="IPR003439">
    <property type="entry name" value="ABC_transporter-like_ATP-bd"/>
</dbReference>
<proteinExistence type="inferred from homology"/>
<dbReference type="AlphaFoldDB" id="A0A1X7PXE7"/>
<keyword evidence="6 8" id="KW-0067">ATP-binding</keyword>
<keyword evidence="9" id="KW-1185">Reference proteome</keyword>
<protein>
    <submittedName>
        <fullName evidence="8">Monosaccharide ABC transporter ATP-binding protein, CUT2 family</fullName>
    </submittedName>
</protein>
<dbReference type="InterPro" id="IPR003593">
    <property type="entry name" value="AAA+_ATPase"/>
</dbReference>
<dbReference type="OrthoDB" id="9805029at2"/>
<dbReference type="CDD" id="cd03215">
    <property type="entry name" value="ABC_Carb_Monos_II"/>
    <property type="match status" value="1"/>
</dbReference>
<dbReference type="Pfam" id="PF00005">
    <property type="entry name" value="ABC_tran"/>
    <property type="match status" value="2"/>
</dbReference>
<dbReference type="EMBL" id="FXBL01000004">
    <property type="protein sequence ID" value="SMH56451.1"/>
    <property type="molecule type" value="Genomic_DNA"/>
</dbReference>
<dbReference type="PANTHER" id="PTHR43790:SF9">
    <property type="entry name" value="GALACTOFURANOSE TRANSPORTER ATP-BINDING PROTEIN YTFR"/>
    <property type="match status" value="1"/>
</dbReference>
<feature type="domain" description="ABC transporter" evidence="7">
    <location>
        <begin position="261"/>
        <end position="503"/>
    </location>
</feature>
<evidence type="ECO:0000313" key="9">
    <source>
        <dbReference type="Proteomes" id="UP000193083"/>
    </source>
</evidence>
<comment type="similarity">
    <text evidence="1">Belongs to the ABC transporter superfamily.</text>
</comment>
<dbReference type="PANTHER" id="PTHR43790">
    <property type="entry name" value="CARBOHYDRATE TRANSPORT ATP-BINDING PROTEIN MG119-RELATED"/>
    <property type="match status" value="1"/>
</dbReference>
<dbReference type="SUPFAM" id="SSF52540">
    <property type="entry name" value="P-loop containing nucleoside triphosphate hydrolases"/>
    <property type="match status" value="2"/>
</dbReference>
<evidence type="ECO:0000256" key="5">
    <source>
        <dbReference type="ARBA" id="ARBA00022741"/>
    </source>
</evidence>
<dbReference type="GO" id="GO:0016887">
    <property type="term" value="F:ATP hydrolysis activity"/>
    <property type="evidence" value="ECO:0007669"/>
    <property type="project" value="InterPro"/>
</dbReference>
<keyword evidence="5" id="KW-0547">Nucleotide-binding</keyword>
<dbReference type="PROSITE" id="PS50893">
    <property type="entry name" value="ABC_TRANSPORTER_2"/>
    <property type="match status" value="2"/>
</dbReference>
<dbReference type="CDD" id="cd03216">
    <property type="entry name" value="ABC_Carb_Monos_I"/>
    <property type="match status" value="1"/>
</dbReference>
<keyword evidence="4" id="KW-0677">Repeat</keyword>
<dbReference type="PROSITE" id="PS00211">
    <property type="entry name" value="ABC_TRANSPORTER_1"/>
    <property type="match status" value="1"/>
</dbReference>
<evidence type="ECO:0000256" key="1">
    <source>
        <dbReference type="ARBA" id="ARBA00005417"/>
    </source>
</evidence>
<dbReference type="Proteomes" id="UP000193083">
    <property type="component" value="Unassembled WGS sequence"/>
</dbReference>
<evidence type="ECO:0000313" key="8">
    <source>
        <dbReference type="EMBL" id="SMH56451.1"/>
    </source>
</evidence>
<keyword evidence="3" id="KW-0762">Sugar transport</keyword>
<dbReference type="InterPro" id="IPR017871">
    <property type="entry name" value="ABC_transporter-like_CS"/>
</dbReference>
<dbReference type="InterPro" id="IPR027417">
    <property type="entry name" value="P-loop_NTPase"/>
</dbReference>
<evidence type="ECO:0000256" key="2">
    <source>
        <dbReference type="ARBA" id="ARBA00022448"/>
    </source>
</evidence>
<dbReference type="Gene3D" id="3.40.50.300">
    <property type="entry name" value="P-loop containing nucleotide triphosphate hydrolases"/>
    <property type="match status" value="2"/>
</dbReference>
<accession>A0A1X7PXE7</accession>
<organism evidence="8 9">
    <name type="scientific">Mesorhizobium australicum</name>
    <dbReference type="NCBI Taxonomy" id="536018"/>
    <lineage>
        <taxon>Bacteria</taxon>
        <taxon>Pseudomonadati</taxon>
        <taxon>Pseudomonadota</taxon>
        <taxon>Alphaproteobacteria</taxon>
        <taxon>Hyphomicrobiales</taxon>
        <taxon>Phyllobacteriaceae</taxon>
        <taxon>Mesorhizobium</taxon>
    </lineage>
</organism>
<gene>
    <name evidence="8" type="ORF">SAMN02982922_5532</name>
</gene>
<feature type="domain" description="ABC transporter" evidence="7">
    <location>
        <begin position="12"/>
        <end position="246"/>
    </location>
</feature>
<dbReference type="SMART" id="SM00382">
    <property type="entry name" value="AAA"/>
    <property type="match status" value="2"/>
</dbReference>
<sequence>MAEATQEGLDRLALSHVSKSFYGTEILHDVSIGFRPGEIHALVGENGAGKSTVGKIAGGFYSATKGEILHEGHPVGAWNPVRALEKGVAIMHQELQIVTALTVAQNVFLGIESLRFGLLKHDDAARAAEIERICGFELDPNARAGDLALADQQKIEIMRALARNAQVIVLDEPTSSLTFDEIERLHATMKRLRDDGRTLIYITHFLDHVLEVSDRVTILRDGSVVRTADTASETKATLIGGMLGGGAQEIIYPDLPPLPGPEVPPLLEVKGLVSGAGVKGADLIVRPGEVVGLVGLVGSGRSEIARAIFGADPSEGTVRLNGEDYADRSPEASIARGVAFVPEDRRSQGLVLASPVRPNITMASLPAFLLGGFLRRRKELANVTARISEFSITPPSMDGDIRKLSGGNQQKVLLAKWVTIAPSLIILDEPSRGVDIGARRRIHDFVIEQAASGKAVLLISSELEEVLGLSHRAYLVHEGRTVKEISPPETTMAEVLNALFQVESEPS</sequence>
<dbReference type="InterPro" id="IPR050107">
    <property type="entry name" value="ABC_carbohydrate_import_ATPase"/>
</dbReference>
<evidence type="ECO:0000256" key="4">
    <source>
        <dbReference type="ARBA" id="ARBA00022737"/>
    </source>
</evidence>
<reference evidence="9" key="1">
    <citation type="submission" date="2017-04" db="EMBL/GenBank/DDBJ databases">
        <authorList>
            <person name="Varghese N."/>
            <person name="Submissions S."/>
        </authorList>
    </citation>
    <scope>NUCLEOTIDE SEQUENCE [LARGE SCALE GENOMIC DNA]</scope>
    <source>
        <strain evidence="9">B5P</strain>
    </source>
</reference>